<keyword evidence="7" id="KW-0521">NADP</keyword>
<sequence length="387" mass="42679">MSEPVADIALIGLAVMGQNIILNMNDHGYVVCAYNRTTEKVDNFLANEAKGTKIVGAHSLEEMAGAAVDAFIDKLVPLLEAGDIIIDGGNSEYQDTRRRTKDLSEKGILFVGSGVSGGEEGARYGNPKAWPHIKPIFQAICAKSNGEPCCDWVGEDGSGHFVKMVHNGIEYGDMQLICEAYHLMKDTLGLGHDEMSDIFKEWNKGELDSFLIEISTNILKYKDADGSPLLEKIRDAAGQKGTGKWTAISALEYGMPVTLIGESVFARCLSSLKDERVRASKILKGPSNTKFNGDKKEFVEQIRQALYASKIISYAQGFMLLREAAKVFGWNLNYGGIALMWRGGCIIRSVFLGNIKNAYDKSPKLENLLLDDFFKDAVHKCQDSWRK</sequence>
<dbReference type="Pfam" id="PF03446">
    <property type="entry name" value="NAD_binding_2"/>
    <property type="match status" value="1"/>
</dbReference>
<dbReference type="InterPro" id="IPR013328">
    <property type="entry name" value="6PGD_dom2"/>
</dbReference>
<dbReference type="InterPro" id="IPR006113">
    <property type="entry name" value="6PGDH_Gnd/GntZ"/>
</dbReference>
<evidence type="ECO:0000313" key="10">
    <source>
        <dbReference type="Proteomes" id="UP000595437"/>
    </source>
</evidence>
<dbReference type="InterPro" id="IPR036291">
    <property type="entry name" value="NAD(P)-bd_dom_sf"/>
</dbReference>
<dbReference type="NCBIfam" id="TIGR00873">
    <property type="entry name" value="gnd"/>
    <property type="match status" value="1"/>
</dbReference>
<dbReference type="GO" id="GO:0019521">
    <property type="term" value="P:D-gluconate metabolic process"/>
    <property type="evidence" value="ECO:0007669"/>
    <property type="project" value="UniProtKB-KW"/>
</dbReference>
<evidence type="ECO:0000256" key="2">
    <source>
        <dbReference type="ARBA" id="ARBA00008419"/>
    </source>
</evidence>
<dbReference type="InterPro" id="IPR006114">
    <property type="entry name" value="6PGDH_C"/>
</dbReference>
<dbReference type="SUPFAM" id="SSF51735">
    <property type="entry name" value="NAD(P)-binding Rossmann-fold domains"/>
    <property type="match status" value="1"/>
</dbReference>
<keyword evidence="10" id="KW-1185">Reference proteome</keyword>
<gene>
    <name evidence="9" type="ORF">FKW44_002641</name>
</gene>
<dbReference type="InterPro" id="IPR006183">
    <property type="entry name" value="Pgluconate_DH"/>
</dbReference>
<dbReference type="SMART" id="SM01350">
    <property type="entry name" value="6PGD"/>
    <property type="match status" value="1"/>
</dbReference>
<feature type="domain" description="6-phosphogluconate dehydrogenase C-terminal" evidence="8">
    <location>
        <begin position="159"/>
        <end position="387"/>
    </location>
</feature>
<comment type="subunit">
    <text evidence="3">Homodimer.</text>
</comment>
<evidence type="ECO:0000256" key="3">
    <source>
        <dbReference type="ARBA" id="ARBA00011738"/>
    </source>
</evidence>
<proteinExistence type="inferred from homology"/>
<dbReference type="InterPro" id="IPR006184">
    <property type="entry name" value="6PGdom_BS"/>
</dbReference>
<comment type="pathway">
    <text evidence="1 7">Carbohydrate degradation; pentose phosphate pathway; D-ribulose 5-phosphate from D-glucose 6-phosphate (oxidative stage): step 3/3.</text>
</comment>
<evidence type="ECO:0000313" key="9">
    <source>
        <dbReference type="EMBL" id="QQP57601.1"/>
    </source>
</evidence>
<dbReference type="Pfam" id="PF00393">
    <property type="entry name" value="6PGD"/>
    <property type="match status" value="1"/>
</dbReference>
<dbReference type="UniPathway" id="UPA00115">
    <property type="reaction ID" value="UER00410"/>
</dbReference>
<evidence type="ECO:0000256" key="4">
    <source>
        <dbReference type="ARBA" id="ARBA00023002"/>
    </source>
</evidence>
<dbReference type="SUPFAM" id="SSF48179">
    <property type="entry name" value="6-phosphogluconate dehydrogenase C-terminal domain-like"/>
    <property type="match status" value="1"/>
</dbReference>
<dbReference type="InterPro" id="IPR006115">
    <property type="entry name" value="6PGDH_NADP-bd"/>
</dbReference>
<comment type="similarity">
    <text evidence="2 7">Belongs to the 6-phosphogluconate dehydrogenase family.</text>
</comment>
<dbReference type="FunFam" id="1.10.1040.10:FF:000002">
    <property type="entry name" value="6-phosphogluconate dehydrogenase, decarboxylating"/>
    <property type="match status" value="1"/>
</dbReference>
<evidence type="ECO:0000256" key="5">
    <source>
        <dbReference type="ARBA" id="ARBA00023064"/>
    </source>
</evidence>
<evidence type="ECO:0000259" key="8">
    <source>
        <dbReference type="SMART" id="SM01350"/>
    </source>
</evidence>
<dbReference type="GO" id="GO:0006098">
    <property type="term" value="P:pentose-phosphate shunt"/>
    <property type="evidence" value="ECO:0007669"/>
    <property type="project" value="UniProtKB-UniPathway"/>
</dbReference>
<dbReference type="Gene3D" id="3.40.50.720">
    <property type="entry name" value="NAD(P)-binding Rossmann-like Domain"/>
    <property type="match status" value="1"/>
</dbReference>
<dbReference type="PANTHER" id="PTHR11811">
    <property type="entry name" value="6-PHOSPHOGLUCONATE DEHYDROGENASE"/>
    <property type="match status" value="1"/>
</dbReference>
<name>A0A7T8KKH2_CALRO</name>
<dbReference type="NCBIfam" id="NF006765">
    <property type="entry name" value="PRK09287.1"/>
    <property type="match status" value="1"/>
</dbReference>
<dbReference type="GO" id="GO:0004616">
    <property type="term" value="F:phosphogluconate dehydrogenase (decarboxylating) activity"/>
    <property type="evidence" value="ECO:0007669"/>
    <property type="project" value="UniProtKB-EC"/>
</dbReference>
<dbReference type="PRINTS" id="PR00076">
    <property type="entry name" value="6PGDHDRGNASE"/>
</dbReference>
<dbReference type="InterPro" id="IPR008927">
    <property type="entry name" value="6-PGluconate_DH-like_C_sf"/>
</dbReference>
<dbReference type="Gene3D" id="1.10.1040.10">
    <property type="entry name" value="N-(1-d-carboxylethyl)-l-norvaline Dehydrogenase, domain 2"/>
    <property type="match status" value="1"/>
</dbReference>
<dbReference type="PROSITE" id="PS00461">
    <property type="entry name" value="6PGD"/>
    <property type="match status" value="1"/>
</dbReference>
<keyword evidence="6 7" id="KW-0570">Pentose shunt</keyword>
<dbReference type="GO" id="GO:0050661">
    <property type="term" value="F:NADP binding"/>
    <property type="evidence" value="ECO:0007669"/>
    <property type="project" value="InterPro"/>
</dbReference>
<keyword evidence="5 7" id="KW-0311">Gluconate utilization</keyword>
<dbReference type="Proteomes" id="UP000595437">
    <property type="component" value="Chromosome 2"/>
</dbReference>
<evidence type="ECO:0000256" key="1">
    <source>
        <dbReference type="ARBA" id="ARBA00004874"/>
    </source>
</evidence>
<dbReference type="EMBL" id="CP045891">
    <property type="protein sequence ID" value="QQP57601.1"/>
    <property type="molecule type" value="Genomic_DNA"/>
</dbReference>
<keyword evidence="4 7" id="KW-0560">Oxidoreductase</keyword>
<feature type="non-terminal residue" evidence="9">
    <location>
        <position position="1"/>
    </location>
</feature>
<evidence type="ECO:0000256" key="7">
    <source>
        <dbReference type="RuleBase" id="RU000485"/>
    </source>
</evidence>
<dbReference type="AlphaFoldDB" id="A0A7T8KKH2"/>
<reference evidence="10" key="1">
    <citation type="submission" date="2021-01" db="EMBL/GenBank/DDBJ databases">
        <title>Caligus Genome Assembly.</title>
        <authorList>
            <person name="Gallardo-Escarate C."/>
        </authorList>
    </citation>
    <scope>NUCLEOTIDE SEQUENCE [LARGE SCALE GENOMIC DNA]</scope>
</reference>
<dbReference type="EC" id="1.1.1.44" evidence="7"/>
<comment type="catalytic activity">
    <reaction evidence="7">
        <text>6-phospho-D-gluconate + NADP(+) = D-ribulose 5-phosphate + CO2 + NADPH</text>
        <dbReference type="Rhea" id="RHEA:10116"/>
        <dbReference type="ChEBI" id="CHEBI:16526"/>
        <dbReference type="ChEBI" id="CHEBI:57783"/>
        <dbReference type="ChEBI" id="CHEBI:58121"/>
        <dbReference type="ChEBI" id="CHEBI:58349"/>
        <dbReference type="ChEBI" id="CHEBI:58759"/>
        <dbReference type="EC" id="1.1.1.44"/>
    </reaction>
</comment>
<dbReference type="OrthoDB" id="434986at2759"/>
<organism evidence="9 10">
    <name type="scientific">Caligus rogercresseyi</name>
    <name type="common">Sea louse</name>
    <dbReference type="NCBI Taxonomy" id="217165"/>
    <lineage>
        <taxon>Eukaryota</taxon>
        <taxon>Metazoa</taxon>
        <taxon>Ecdysozoa</taxon>
        <taxon>Arthropoda</taxon>
        <taxon>Crustacea</taxon>
        <taxon>Multicrustacea</taxon>
        <taxon>Hexanauplia</taxon>
        <taxon>Copepoda</taxon>
        <taxon>Siphonostomatoida</taxon>
        <taxon>Caligidae</taxon>
        <taxon>Caligus</taxon>
    </lineage>
</organism>
<protein>
    <recommendedName>
        <fullName evidence="7">6-phosphogluconate dehydrogenase, decarboxylating</fullName>
        <ecNumber evidence="7">1.1.1.44</ecNumber>
    </recommendedName>
</protein>
<accession>A0A7T8KKH2</accession>
<evidence type="ECO:0000256" key="6">
    <source>
        <dbReference type="ARBA" id="ARBA00023126"/>
    </source>
</evidence>